<dbReference type="HOGENOM" id="CLU_1412432_0_0_2"/>
<dbReference type="KEGG" id="mig:Metig_0728"/>
<organism evidence="2">
    <name type="scientific">Methanotorris igneus (strain DSM 5666 / JCM 11834 / Kol 5)</name>
    <dbReference type="NCBI Taxonomy" id="880724"/>
    <lineage>
        <taxon>Archaea</taxon>
        <taxon>Methanobacteriati</taxon>
        <taxon>Methanobacteriota</taxon>
        <taxon>Methanomada group</taxon>
        <taxon>Methanococci</taxon>
        <taxon>Methanococcales</taxon>
        <taxon>Methanocaldococcaceae</taxon>
        <taxon>Methanotorris</taxon>
    </lineage>
</organism>
<proteinExistence type="predicted"/>
<keyword evidence="2" id="KW-1185">Reference proteome</keyword>
<evidence type="ECO:0000313" key="2">
    <source>
        <dbReference type="Proteomes" id="UP000009227"/>
    </source>
</evidence>
<reference evidence="1 2" key="1">
    <citation type="submission" date="2011-05" db="EMBL/GenBank/DDBJ databases">
        <title>Complete sequence of Methanotorris igneus Kol 5.</title>
        <authorList>
            <consortium name="US DOE Joint Genome Institute"/>
            <person name="Lucas S."/>
            <person name="Han J."/>
            <person name="Lapidus A."/>
            <person name="Cheng J.-F."/>
            <person name="Goodwin L."/>
            <person name="Pitluck S."/>
            <person name="Peters L."/>
            <person name="Mikhailova N."/>
            <person name="Chertkov O."/>
            <person name="Han C."/>
            <person name="Tapia R."/>
            <person name="Land M."/>
            <person name="Hauser L."/>
            <person name="Kyrpides N."/>
            <person name="Ivanova N."/>
            <person name="Pagani I."/>
            <person name="Sieprawska-Lupa M."/>
            <person name="Whitman W."/>
            <person name="Woyke T."/>
        </authorList>
    </citation>
    <scope>NUCLEOTIDE SEQUENCE [LARGE SCALE GENOMIC DNA]</scope>
    <source>
        <strain evidence="2">DSM 5666 / JCM 11834 / Kol 5</strain>
    </source>
</reference>
<accession>F6BCR7</accession>
<dbReference type="Proteomes" id="UP000009227">
    <property type="component" value="Chromosome"/>
</dbReference>
<name>F6BCR7_METIK</name>
<dbReference type="AlphaFoldDB" id="F6BCR7"/>
<dbReference type="STRING" id="880724.Metig_0728"/>
<protein>
    <submittedName>
        <fullName evidence="1">Uncharacterized protein</fullName>
    </submittedName>
</protein>
<sequence length="205" mass="23680">MMLVSEESKDNFIAFVITGNGRWEQVILKSIAKRYNGRDKVLYFPKSPFKHSRKTGLSCLDILRLEKEKLNIIKKCGKLLVLIDKEHISSVDDITKKLESLRVFEDFEMENNGDIVKIIGNLGNREIVIHIVIFGKEKCIEEDVSELIKLEFGENIYPDKNAIKDFLKSKGLKRKDLIEDAKIENLEIAFNPLIRVIKFLEGEKL</sequence>
<gene>
    <name evidence="1" type="ordered locus">Metig_0728</name>
</gene>
<dbReference type="EMBL" id="CP002737">
    <property type="protein sequence ID" value="AEF96278.1"/>
    <property type="molecule type" value="Genomic_DNA"/>
</dbReference>
<evidence type="ECO:0000313" key="1">
    <source>
        <dbReference type="EMBL" id="AEF96278.1"/>
    </source>
</evidence>